<keyword evidence="2" id="KW-0560">Oxidoreductase</keyword>
<dbReference type="RefSeq" id="WP_170055844.1">
    <property type="nucleotide sequence ID" value="NZ_JABBKX010000009.1"/>
</dbReference>
<dbReference type="PANTHER" id="PTHR10696:SF56">
    <property type="entry name" value="TAUD_TFDA-LIKE DOMAIN-CONTAINING PROTEIN"/>
    <property type="match status" value="1"/>
</dbReference>
<gene>
    <name evidence="6" type="ORF">GWK16_20515</name>
</gene>
<evidence type="ECO:0000259" key="5">
    <source>
        <dbReference type="Pfam" id="PF02668"/>
    </source>
</evidence>
<evidence type="ECO:0000256" key="1">
    <source>
        <dbReference type="ARBA" id="ARBA00001954"/>
    </source>
</evidence>
<dbReference type="AlphaFoldDB" id="A0A848EI30"/>
<organism evidence="6 7">
    <name type="scientific">Neoroseomonas marina</name>
    <dbReference type="NCBI Taxonomy" id="1232220"/>
    <lineage>
        <taxon>Bacteria</taxon>
        <taxon>Pseudomonadati</taxon>
        <taxon>Pseudomonadota</taxon>
        <taxon>Alphaproteobacteria</taxon>
        <taxon>Acetobacterales</taxon>
        <taxon>Acetobacteraceae</taxon>
        <taxon>Neoroseomonas</taxon>
    </lineage>
</organism>
<dbReference type="Proteomes" id="UP000548582">
    <property type="component" value="Unassembled WGS sequence"/>
</dbReference>
<keyword evidence="3" id="KW-0045">Antibiotic biosynthesis</keyword>
<evidence type="ECO:0000256" key="4">
    <source>
        <dbReference type="SAM" id="MobiDB-lite"/>
    </source>
</evidence>
<dbReference type="InterPro" id="IPR042098">
    <property type="entry name" value="TauD-like_sf"/>
</dbReference>
<dbReference type="GO" id="GO:0016706">
    <property type="term" value="F:2-oxoglutarate-dependent dioxygenase activity"/>
    <property type="evidence" value="ECO:0007669"/>
    <property type="project" value="UniProtKB-ARBA"/>
</dbReference>
<dbReference type="InterPro" id="IPR050411">
    <property type="entry name" value="AlphaKG_dependent_hydroxylases"/>
</dbReference>
<name>A0A848EI30_9PROT</name>
<dbReference type="Gene3D" id="3.60.130.10">
    <property type="entry name" value="Clavaminate synthase-like"/>
    <property type="match status" value="1"/>
</dbReference>
<reference evidence="6 7" key="1">
    <citation type="submission" date="2020-03" db="EMBL/GenBank/DDBJ databases">
        <authorList>
            <person name="Sun Q."/>
        </authorList>
    </citation>
    <scope>NUCLEOTIDE SEQUENCE [LARGE SCALE GENOMIC DNA]</scope>
    <source>
        <strain evidence="6 7">JC162</strain>
    </source>
</reference>
<dbReference type="SUPFAM" id="SSF51197">
    <property type="entry name" value="Clavaminate synthase-like"/>
    <property type="match status" value="1"/>
</dbReference>
<evidence type="ECO:0000313" key="6">
    <source>
        <dbReference type="EMBL" id="NMJ43642.1"/>
    </source>
</evidence>
<keyword evidence="6" id="KW-0223">Dioxygenase</keyword>
<evidence type="ECO:0000256" key="2">
    <source>
        <dbReference type="ARBA" id="ARBA00023002"/>
    </source>
</evidence>
<feature type="region of interest" description="Disordered" evidence="4">
    <location>
        <begin position="132"/>
        <end position="152"/>
    </location>
</feature>
<evidence type="ECO:0000256" key="3">
    <source>
        <dbReference type="ARBA" id="ARBA00023194"/>
    </source>
</evidence>
<comment type="caution">
    <text evidence="6">The sequence shown here is derived from an EMBL/GenBank/DDBJ whole genome shotgun (WGS) entry which is preliminary data.</text>
</comment>
<dbReference type="PANTHER" id="PTHR10696">
    <property type="entry name" value="GAMMA-BUTYROBETAINE HYDROXYLASE-RELATED"/>
    <property type="match status" value="1"/>
</dbReference>
<protein>
    <submittedName>
        <fullName evidence="6">TauD/TfdA family dioxygenase</fullName>
    </submittedName>
</protein>
<dbReference type="GO" id="GO:0017000">
    <property type="term" value="P:antibiotic biosynthetic process"/>
    <property type="evidence" value="ECO:0007669"/>
    <property type="project" value="UniProtKB-KW"/>
</dbReference>
<feature type="domain" description="TauD/TfdA-like" evidence="5">
    <location>
        <begin position="51"/>
        <end position="318"/>
    </location>
</feature>
<keyword evidence="7" id="KW-1185">Reference proteome</keyword>
<accession>A0A848EI30</accession>
<dbReference type="Pfam" id="PF02668">
    <property type="entry name" value="TauD"/>
    <property type="match status" value="1"/>
</dbReference>
<dbReference type="InterPro" id="IPR003819">
    <property type="entry name" value="TauD/TfdA-like"/>
</dbReference>
<evidence type="ECO:0000313" key="7">
    <source>
        <dbReference type="Proteomes" id="UP000548582"/>
    </source>
</evidence>
<comment type="cofactor">
    <cofactor evidence="1">
        <name>Fe(2+)</name>
        <dbReference type="ChEBI" id="CHEBI:29033"/>
    </cofactor>
</comment>
<proteinExistence type="predicted"/>
<dbReference type="EMBL" id="JABBKX010000009">
    <property type="protein sequence ID" value="NMJ43642.1"/>
    <property type="molecule type" value="Genomic_DNA"/>
</dbReference>
<sequence length="356" mass="38067">MTETIAPIGGAVAWRGAELATRGFWPRRLTAEEIAALEAATASVRDAGRAPPRFGREGFAIPALAPLLAEVGRELEHGAGVVRLSGLPVDRIATDDLKRLFWGLACNIGTPLLQNTTGEVLAEVKDETGKGIAVTGDGSGPVPSARARSRSTGPLRFHTDKCDVLALLCASNGIEGGVSRVVSTVAIHDEMARRRPDLLRVLYQDFWRMRPADEEGVGHSDRVFRMPVFARGPGGAFTSQYSRTYVEMAHDQPGVPPLEPVQVEAMDMLAALADALCAEAPFTPGDIQLLNQHVTYHGRTAYADDATSGKHRVLQRIWLAVPESRALPEGHRVQWGRTEPGALRGGAVPGVSAIAA</sequence>